<organism evidence="2 3">
    <name type="scientific">Parapedobacter pyrenivorans</name>
    <dbReference type="NCBI Taxonomy" id="1305674"/>
    <lineage>
        <taxon>Bacteria</taxon>
        <taxon>Pseudomonadati</taxon>
        <taxon>Bacteroidota</taxon>
        <taxon>Sphingobacteriia</taxon>
        <taxon>Sphingobacteriales</taxon>
        <taxon>Sphingobacteriaceae</taxon>
        <taxon>Parapedobacter</taxon>
    </lineage>
</organism>
<keyword evidence="3" id="KW-1185">Reference proteome</keyword>
<proteinExistence type="predicted"/>
<dbReference type="Proteomes" id="UP000660862">
    <property type="component" value="Unassembled WGS sequence"/>
</dbReference>
<dbReference type="RefSeq" id="WP_188504693.1">
    <property type="nucleotide sequence ID" value="NZ_BMER01000001.1"/>
</dbReference>
<comment type="caution">
    <text evidence="2">The sequence shown here is derived from an EMBL/GenBank/DDBJ whole genome shotgun (WGS) entry which is preliminary data.</text>
</comment>
<gene>
    <name evidence="2" type="ORF">GCM10007415_08740</name>
</gene>
<evidence type="ECO:0000256" key="1">
    <source>
        <dbReference type="SAM" id="Phobius"/>
    </source>
</evidence>
<sequence length="63" mass="7376">MEKLQKIILHPYFSYGYVFVVIFCIFSLLALPQGHPLITLGVASGLVMFALQRYRKYLLKRRN</sequence>
<accession>A0A917M5Q3</accession>
<reference evidence="2" key="2">
    <citation type="submission" date="2020-09" db="EMBL/GenBank/DDBJ databases">
        <authorList>
            <person name="Sun Q."/>
            <person name="Zhou Y."/>
        </authorList>
    </citation>
    <scope>NUCLEOTIDE SEQUENCE</scope>
    <source>
        <strain evidence="2">CGMCC 1.12195</strain>
    </source>
</reference>
<reference evidence="2" key="1">
    <citation type="journal article" date="2014" name="Int. J. Syst. Evol. Microbiol.">
        <title>Complete genome sequence of Corynebacterium casei LMG S-19264T (=DSM 44701T), isolated from a smear-ripened cheese.</title>
        <authorList>
            <consortium name="US DOE Joint Genome Institute (JGI-PGF)"/>
            <person name="Walter F."/>
            <person name="Albersmeier A."/>
            <person name="Kalinowski J."/>
            <person name="Ruckert C."/>
        </authorList>
    </citation>
    <scope>NUCLEOTIDE SEQUENCE</scope>
    <source>
        <strain evidence="2">CGMCC 1.12195</strain>
    </source>
</reference>
<keyword evidence="1" id="KW-1133">Transmembrane helix</keyword>
<evidence type="ECO:0000313" key="3">
    <source>
        <dbReference type="Proteomes" id="UP000660862"/>
    </source>
</evidence>
<dbReference type="EMBL" id="BMER01000001">
    <property type="protein sequence ID" value="GGG78895.1"/>
    <property type="molecule type" value="Genomic_DNA"/>
</dbReference>
<feature type="transmembrane region" description="Helical" evidence="1">
    <location>
        <begin position="12"/>
        <end position="31"/>
    </location>
</feature>
<keyword evidence="1" id="KW-0472">Membrane</keyword>
<keyword evidence="1" id="KW-0812">Transmembrane</keyword>
<feature type="transmembrane region" description="Helical" evidence="1">
    <location>
        <begin position="37"/>
        <end position="54"/>
    </location>
</feature>
<protein>
    <submittedName>
        <fullName evidence="2">Uncharacterized protein</fullName>
    </submittedName>
</protein>
<evidence type="ECO:0000313" key="2">
    <source>
        <dbReference type="EMBL" id="GGG78895.1"/>
    </source>
</evidence>
<dbReference type="AlphaFoldDB" id="A0A917M5Q3"/>
<name>A0A917M5Q3_9SPHI</name>